<dbReference type="GeneID" id="104605878"/>
<dbReference type="OMA" id="LMYMILP"/>
<dbReference type="OrthoDB" id="784693at2759"/>
<keyword evidence="3" id="KW-1185">Reference proteome</keyword>
<evidence type="ECO:0000256" key="2">
    <source>
        <dbReference type="SAM" id="Phobius"/>
    </source>
</evidence>
<reference evidence="4" key="1">
    <citation type="submission" date="2025-08" db="UniProtKB">
        <authorList>
            <consortium name="RefSeq"/>
        </authorList>
    </citation>
    <scope>IDENTIFICATION</scope>
</reference>
<keyword evidence="2" id="KW-1133">Transmembrane helix</keyword>
<dbReference type="Proteomes" id="UP000189703">
    <property type="component" value="Unplaced"/>
</dbReference>
<proteinExistence type="predicted"/>
<dbReference type="AlphaFoldDB" id="A0A1U8AZY5"/>
<sequence length="200" mass="21240">MSVPDPRIGNICIWLISCFFLATITAGGVFLLLYIFFPETESTAWFPVAGMVLVSVPWLFWFLTLVYRCISRDSIRGVAAVGPAAARCSTGGGGGGWRGGGANVAGVQTIDMGGVASSAGPESPTHAAESPDNRVRRVRFGAAVVVGELDDNMSQEKDDDDDDEENHQASVSIGSSVEYDNLSSSDSRECELPLTLSMHC</sequence>
<organism evidence="3 4">
    <name type="scientific">Nelumbo nucifera</name>
    <name type="common">Sacred lotus</name>
    <dbReference type="NCBI Taxonomy" id="4432"/>
    <lineage>
        <taxon>Eukaryota</taxon>
        <taxon>Viridiplantae</taxon>
        <taxon>Streptophyta</taxon>
        <taxon>Embryophyta</taxon>
        <taxon>Tracheophyta</taxon>
        <taxon>Spermatophyta</taxon>
        <taxon>Magnoliopsida</taxon>
        <taxon>Proteales</taxon>
        <taxon>Nelumbonaceae</taxon>
        <taxon>Nelumbo</taxon>
    </lineage>
</organism>
<feature type="transmembrane region" description="Helical" evidence="2">
    <location>
        <begin position="43"/>
        <end position="67"/>
    </location>
</feature>
<gene>
    <name evidence="4" type="primary">LOC104605878</name>
</gene>
<name>A0A1U8AZY5_NELNU</name>
<dbReference type="eggNOG" id="ENOG502S90I">
    <property type="taxonomic scope" value="Eukaryota"/>
</dbReference>
<dbReference type="PANTHER" id="PTHR34964:SF1">
    <property type="entry name" value="MEMBRANE LIPOPROTEIN"/>
    <property type="match status" value="1"/>
</dbReference>
<keyword evidence="2" id="KW-0472">Membrane</keyword>
<dbReference type="PROSITE" id="PS51257">
    <property type="entry name" value="PROKAR_LIPOPROTEIN"/>
    <property type="match status" value="1"/>
</dbReference>
<feature type="compositionally biased region" description="Acidic residues" evidence="1">
    <location>
        <begin position="149"/>
        <end position="165"/>
    </location>
</feature>
<keyword evidence="2" id="KW-0812">Transmembrane</keyword>
<dbReference type="PANTHER" id="PTHR34964">
    <property type="entry name" value="MEMBRANE LIPOPROTEIN-RELATED"/>
    <property type="match status" value="1"/>
</dbReference>
<accession>A0A1U8AZY5</accession>
<dbReference type="RefSeq" id="XP_010269116.1">
    <property type="nucleotide sequence ID" value="XM_010270814.1"/>
</dbReference>
<feature type="region of interest" description="Disordered" evidence="1">
    <location>
        <begin position="149"/>
        <end position="188"/>
    </location>
</feature>
<dbReference type="KEGG" id="nnu:104605878"/>
<evidence type="ECO:0000256" key="1">
    <source>
        <dbReference type="SAM" id="MobiDB-lite"/>
    </source>
</evidence>
<evidence type="ECO:0000313" key="3">
    <source>
        <dbReference type="Proteomes" id="UP000189703"/>
    </source>
</evidence>
<protein>
    <submittedName>
        <fullName evidence="4">Uncharacterized protein LOC104605878</fullName>
    </submittedName>
</protein>
<feature type="transmembrane region" description="Helical" evidence="2">
    <location>
        <begin position="12"/>
        <end position="37"/>
    </location>
</feature>
<evidence type="ECO:0000313" key="4">
    <source>
        <dbReference type="RefSeq" id="XP_010269116.1"/>
    </source>
</evidence>